<comment type="caution">
    <text evidence="3">The sequence shown here is derived from an EMBL/GenBank/DDBJ whole genome shotgun (WGS) entry which is preliminary data.</text>
</comment>
<accession>A0A4R9GJT8</accession>
<name>A0A4R9GJT8_9LEPT</name>
<sequence length="142" mass="16367">MNRYWIVVASRDHAQNGKENGIIQACHGKKGPLARMRQGDWVLVYSSKEKFGEKEFCRKFTAIGRIKDDEVFSFPMSADFIPFRRKVSFLPSQDAEILPLVQDLDFIRNKKSWGFPFRFGILEIGSTDFERIAERMGADVKG</sequence>
<proteinExistence type="inferred from homology"/>
<dbReference type="AlphaFoldDB" id="A0A4R9GJT8"/>
<dbReference type="SUPFAM" id="SSF88697">
    <property type="entry name" value="PUA domain-like"/>
    <property type="match status" value="1"/>
</dbReference>
<gene>
    <name evidence="3" type="ORF">EHO60_09405</name>
</gene>
<evidence type="ECO:0000313" key="3">
    <source>
        <dbReference type="EMBL" id="TGK12446.1"/>
    </source>
</evidence>
<dbReference type="Gene3D" id="3.10.590.10">
    <property type="entry name" value="ph1033 like domains"/>
    <property type="match status" value="1"/>
</dbReference>
<feature type="domain" description="EVE" evidence="2">
    <location>
        <begin position="3"/>
        <end position="134"/>
    </location>
</feature>
<dbReference type="CDD" id="cd21132">
    <property type="entry name" value="EVE-like"/>
    <property type="match status" value="1"/>
</dbReference>
<protein>
    <recommendedName>
        <fullName evidence="1">UPF0310 protein EHO60_09405</fullName>
    </recommendedName>
</protein>
<dbReference type="InterPro" id="IPR002740">
    <property type="entry name" value="EVE_domain"/>
</dbReference>
<reference evidence="3" key="1">
    <citation type="journal article" date="2019" name="PLoS Negl. Trop. Dis.">
        <title>Revisiting the worldwide diversity of Leptospira species in the environment.</title>
        <authorList>
            <person name="Vincent A.T."/>
            <person name="Schiettekatte O."/>
            <person name="Bourhy P."/>
            <person name="Veyrier F.J."/>
            <person name="Picardeau M."/>
        </authorList>
    </citation>
    <scope>NUCLEOTIDE SEQUENCE [LARGE SCALE GENOMIC DNA]</scope>
    <source>
        <strain evidence="3">SSW15</strain>
    </source>
</reference>
<dbReference type="OrthoDB" id="9793567at2"/>
<dbReference type="NCBIfam" id="NF002616">
    <property type="entry name" value="PRK02268.1-2"/>
    <property type="match status" value="1"/>
</dbReference>
<dbReference type="HAMAP" id="MF_00771">
    <property type="entry name" value="UPF0310"/>
    <property type="match status" value="1"/>
</dbReference>
<comment type="similarity">
    <text evidence="1">Belongs to the UPF0310 family.</text>
</comment>
<evidence type="ECO:0000259" key="2">
    <source>
        <dbReference type="Pfam" id="PF01878"/>
    </source>
</evidence>
<dbReference type="EMBL" id="RQET01000004">
    <property type="protein sequence ID" value="TGK12446.1"/>
    <property type="molecule type" value="Genomic_DNA"/>
</dbReference>
<dbReference type="Proteomes" id="UP000298458">
    <property type="component" value="Unassembled WGS sequence"/>
</dbReference>
<organism evidence="3 4">
    <name type="scientific">Leptospira fletcheri</name>
    <dbReference type="NCBI Taxonomy" id="2484981"/>
    <lineage>
        <taxon>Bacteria</taxon>
        <taxon>Pseudomonadati</taxon>
        <taxon>Spirochaetota</taxon>
        <taxon>Spirochaetia</taxon>
        <taxon>Leptospirales</taxon>
        <taxon>Leptospiraceae</taxon>
        <taxon>Leptospira</taxon>
    </lineage>
</organism>
<keyword evidence="4" id="KW-1185">Reference proteome</keyword>
<dbReference type="Pfam" id="PF01878">
    <property type="entry name" value="EVE"/>
    <property type="match status" value="1"/>
</dbReference>
<evidence type="ECO:0000256" key="1">
    <source>
        <dbReference type="HAMAP-Rule" id="MF_00771"/>
    </source>
</evidence>
<dbReference type="RefSeq" id="WP_135767844.1">
    <property type="nucleotide sequence ID" value="NZ_RQET01000004.1"/>
</dbReference>
<evidence type="ECO:0000313" key="4">
    <source>
        <dbReference type="Proteomes" id="UP000298458"/>
    </source>
</evidence>
<dbReference type="InterPro" id="IPR022996">
    <property type="entry name" value="UPF0310"/>
</dbReference>
<dbReference type="InterPro" id="IPR015947">
    <property type="entry name" value="PUA-like_sf"/>
</dbReference>